<evidence type="ECO:0000256" key="4">
    <source>
        <dbReference type="ARBA" id="ARBA00022989"/>
    </source>
</evidence>
<feature type="transmembrane region" description="Helical" evidence="6">
    <location>
        <begin position="54"/>
        <end position="77"/>
    </location>
</feature>
<evidence type="ECO:0000256" key="3">
    <source>
        <dbReference type="ARBA" id="ARBA00022692"/>
    </source>
</evidence>
<dbReference type="Proteomes" id="UP000215405">
    <property type="component" value="Unassembled WGS sequence"/>
</dbReference>
<comment type="similarity">
    <text evidence="2">Belongs to the EamA transporter family.</text>
</comment>
<evidence type="ECO:0000256" key="6">
    <source>
        <dbReference type="SAM" id="Phobius"/>
    </source>
</evidence>
<feature type="transmembrane region" description="Helical" evidence="6">
    <location>
        <begin position="196"/>
        <end position="216"/>
    </location>
</feature>
<proteinExistence type="inferred from homology"/>
<dbReference type="EMBL" id="NBYO01000001">
    <property type="protein sequence ID" value="OXT02212.1"/>
    <property type="molecule type" value="Genomic_DNA"/>
</dbReference>
<keyword evidence="9" id="KW-1185">Reference proteome</keyword>
<feature type="transmembrane region" description="Helical" evidence="6">
    <location>
        <begin position="165"/>
        <end position="184"/>
    </location>
</feature>
<gene>
    <name evidence="8" type="ORF">B7H23_04665</name>
</gene>
<reference evidence="9" key="1">
    <citation type="journal article" date="2017" name="Int. J. Syst. Evol. Microbiol.">
        <title>Notoacmeibacter marinus gen. nov., sp. nov., isolated from the gut of a limpet and proposal of Notoacmeibacteraceae fam. nov. in the order Rhizobiales of the class Alphaproteobacteria.</title>
        <authorList>
            <person name="Huang Z."/>
            <person name="Guo F."/>
            <person name="Lai Q."/>
        </authorList>
    </citation>
    <scope>NUCLEOTIDE SEQUENCE [LARGE SCALE GENOMIC DNA]</scope>
    <source>
        <strain evidence="9">XMTR2A4</strain>
    </source>
</reference>
<feature type="transmembrane region" description="Helical" evidence="6">
    <location>
        <begin position="110"/>
        <end position="129"/>
    </location>
</feature>
<dbReference type="GO" id="GO:0016020">
    <property type="term" value="C:membrane"/>
    <property type="evidence" value="ECO:0007669"/>
    <property type="project" value="UniProtKB-SubCell"/>
</dbReference>
<comment type="subcellular location">
    <subcellularLocation>
        <location evidence="1">Membrane</location>
        <topology evidence="1">Multi-pass membrane protein</topology>
    </subcellularLocation>
</comment>
<dbReference type="InterPro" id="IPR000620">
    <property type="entry name" value="EamA_dom"/>
</dbReference>
<keyword evidence="4 6" id="KW-1133">Transmembrane helix</keyword>
<dbReference type="PANTHER" id="PTHR32322:SF2">
    <property type="entry name" value="EAMA DOMAIN-CONTAINING PROTEIN"/>
    <property type="match status" value="1"/>
</dbReference>
<evidence type="ECO:0000256" key="2">
    <source>
        <dbReference type="ARBA" id="ARBA00007362"/>
    </source>
</evidence>
<protein>
    <recommendedName>
        <fullName evidence="7">EamA domain-containing protein</fullName>
    </recommendedName>
</protein>
<feature type="transmembrane region" description="Helical" evidence="6">
    <location>
        <begin position="228"/>
        <end position="247"/>
    </location>
</feature>
<accession>A0A231V1Z5</accession>
<dbReference type="InterPro" id="IPR050638">
    <property type="entry name" value="AA-Vitamin_Transporters"/>
</dbReference>
<feature type="domain" description="EamA" evidence="7">
    <location>
        <begin position="136"/>
        <end position="270"/>
    </location>
</feature>
<evidence type="ECO:0000256" key="5">
    <source>
        <dbReference type="ARBA" id="ARBA00023136"/>
    </source>
</evidence>
<sequence>MSSSSDTVESRRFIVGAAWAIAGISIWASWMVVTRLDLLTSGLIAQRVGLSGTLIMASGSGLIYVLIGSGGLLFAPANHAGPLIPGTMPLFAALLSVLILGERIDRSRQLGLALIPFGAATILVGSFLTFETGEWRGDLLFLCAAFLWASYTVTLRRAQIGPFHAAALVAVWSAMVFLPVYLFVLPKQILEVPWSAILQQVVFQGILVSVVSLICFNRAVTIIGASRAAGFASLVPILTALMALPVLGEVPSAFEIGALLAVTAGVLLASGAVRVFGRNTRPATGKL</sequence>
<organism evidence="8 9">
    <name type="scientific">Notoacmeibacter marinus</name>
    <dbReference type="NCBI Taxonomy" id="1876515"/>
    <lineage>
        <taxon>Bacteria</taxon>
        <taxon>Pseudomonadati</taxon>
        <taxon>Pseudomonadota</taxon>
        <taxon>Alphaproteobacteria</taxon>
        <taxon>Hyphomicrobiales</taxon>
        <taxon>Notoacmeibacteraceae</taxon>
        <taxon>Notoacmeibacter</taxon>
    </lineage>
</organism>
<dbReference type="RefSeq" id="WP_094076172.1">
    <property type="nucleotide sequence ID" value="NZ_NBYO01000001.1"/>
</dbReference>
<evidence type="ECO:0000259" key="7">
    <source>
        <dbReference type="Pfam" id="PF00892"/>
    </source>
</evidence>
<name>A0A231V1Z5_9HYPH</name>
<keyword evidence="3 6" id="KW-0812">Transmembrane</keyword>
<feature type="transmembrane region" description="Helical" evidence="6">
    <location>
        <begin position="83"/>
        <end position="101"/>
    </location>
</feature>
<dbReference type="SUPFAM" id="SSF103481">
    <property type="entry name" value="Multidrug resistance efflux transporter EmrE"/>
    <property type="match status" value="2"/>
</dbReference>
<feature type="transmembrane region" description="Helical" evidence="6">
    <location>
        <begin position="135"/>
        <end position="153"/>
    </location>
</feature>
<evidence type="ECO:0000256" key="1">
    <source>
        <dbReference type="ARBA" id="ARBA00004141"/>
    </source>
</evidence>
<evidence type="ECO:0000313" key="9">
    <source>
        <dbReference type="Proteomes" id="UP000215405"/>
    </source>
</evidence>
<comment type="caution">
    <text evidence="8">The sequence shown here is derived from an EMBL/GenBank/DDBJ whole genome shotgun (WGS) entry which is preliminary data.</text>
</comment>
<dbReference type="InterPro" id="IPR037185">
    <property type="entry name" value="EmrE-like"/>
</dbReference>
<keyword evidence="5 6" id="KW-0472">Membrane</keyword>
<dbReference type="Pfam" id="PF00892">
    <property type="entry name" value="EamA"/>
    <property type="match status" value="1"/>
</dbReference>
<evidence type="ECO:0000313" key="8">
    <source>
        <dbReference type="EMBL" id="OXT02212.1"/>
    </source>
</evidence>
<dbReference type="AlphaFoldDB" id="A0A231V1Z5"/>
<dbReference type="PANTHER" id="PTHR32322">
    <property type="entry name" value="INNER MEMBRANE TRANSPORTER"/>
    <property type="match status" value="1"/>
</dbReference>
<feature type="transmembrane region" description="Helical" evidence="6">
    <location>
        <begin position="12"/>
        <end position="33"/>
    </location>
</feature>
<feature type="transmembrane region" description="Helical" evidence="6">
    <location>
        <begin position="253"/>
        <end position="277"/>
    </location>
</feature>